<evidence type="ECO:0000256" key="3">
    <source>
        <dbReference type="ARBA" id="ARBA00023004"/>
    </source>
</evidence>
<feature type="signal peptide" evidence="5">
    <location>
        <begin position="1"/>
        <end position="17"/>
    </location>
</feature>
<evidence type="ECO:0000256" key="1">
    <source>
        <dbReference type="ARBA" id="ARBA00022617"/>
    </source>
</evidence>
<keyword evidence="2 4" id="KW-0479">Metal-binding</keyword>
<sequence length="161" mass="18266">MLSSVLLALMLPPALSAQVDRGYERVYEERDGRRIYMDRCAECHMPDGRGRGDGSNGFPPLTGMSEWFALPEGKLYVAHAIVFGPYGEVMVGDQFYYGMMPRFGPRFDDQQIVAVIRFIAEELNTPAPGYEPIDIETVKAARRLTDRMDVLVNERYDLPPR</sequence>
<keyword evidence="5" id="KW-0732">Signal</keyword>
<dbReference type="Gene3D" id="1.10.760.10">
    <property type="entry name" value="Cytochrome c-like domain"/>
    <property type="match status" value="1"/>
</dbReference>
<organism evidence="7 8">
    <name type="scientific">Banduia mediterranea</name>
    <dbReference type="NCBI Taxonomy" id="3075609"/>
    <lineage>
        <taxon>Bacteria</taxon>
        <taxon>Pseudomonadati</taxon>
        <taxon>Pseudomonadota</taxon>
        <taxon>Gammaproteobacteria</taxon>
        <taxon>Nevskiales</taxon>
        <taxon>Algiphilaceae</taxon>
        <taxon>Banduia</taxon>
    </lineage>
</organism>
<evidence type="ECO:0000259" key="6">
    <source>
        <dbReference type="PROSITE" id="PS51007"/>
    </source>
</evidence>
<proteinExistence type="predicted"/>
<accession>A0ABU2WHX0</accession>
<feature type="domain" description="Cytochrome c" evidence="6">
    <location>
        <begin position="27"/>
        <end position="123"/>
    </location>
</feature>
<evidence type="ECO:0000256" key="2">
    <source>
        <dbReference type="ARBA" id="ARBA00022723"/>
    </source>
</evidence>
<keyword evidence="3 4" id="KW-0408">Iron</keyword>
<evidence type="ECO:0000313" key="8">
    <source>
        <dbReference type="Proteomes" id="UP001254608"/>
    </source>
</evidence>
<name>A0ABU2WHX0_9GAMM</name>
<reference evidence="7 8" key="1">
    <citation type="submission" date="2023-09" db="EMBL/GenBank/DDBJ databases">
        <authorList>
            <person name="Rey-Velasco X."/>
        </authorList>
    </citation>
    <scope>NUCLEOTIDE SEQUENCE [LARGE SCALE GENOMIC DNA]</scope>
    <source>
        <strain evidence="7 8">W345</strain>
    </source>
</reference>
<keyword evidence="1 4" id="KW-0349">Heme</keyword>
<gene>
    <name evidence="7" type="ORF">RM530_08925</name>
</gene>
<dbReference type="InterPro" id="IPR009056">
    <property type="entry name" value="Cyt_c-like_dom"/>
</dbReference>
<dbReference type="InterPro" id="IPR036909">
    <property type="entry name" value="Cyt_c-like_dom_sf"/>
</dbReference>
<dbReference type="PANTHER" id="PTHR35008:SF4">
    <property type="entry name" value="BLL4482 PROTEIN"/>
    <property type="match status" value="1"/>
</dbReference>
<dbReference type="SUPFAM" id="SSF46626">
    <property type="entry name" value="Cytochrome c"/>
    <property type="match status" value="1"/>
</dbReference>
<comment type="caution">
    <text evidence="7">The sequence shown here is derived from an EMBL/GenBank/DDBJ whole genome shotgun (WGS) entry which is preliminary data.</text>
</comment>
<evidence type="ECO:0000256" key="4">
    <source>
        <dbReference type="PROSITE-ProRule" id="PRU00433"/>
    </source>
</evidence>
<feature type="chain" id="PRO_5045528772" evidence="5">
    <location>
        <begin position="18"/>
        <end position="161"/>
    </location>
</feature>
<dbReference type="Pfam" id="PF00034">
    <property type="entry name" value="Cytochrom_C"/>
    <property type="match status" value="1"/>
</dbReference>
<dbReference type="RefSeq" id="WP_311364874.1">
    <property type="nucleotide sequence ID" value="NZ_JAVRIC010000010.1"/>
</dbReference>
<protein>
    <submittedName>
        <fullName evidence="7">Cytochrome c</fullName>
    </submittedName>
</protein>
<evidence type="ECO:0000313" key="7">
    <source>
        <dbReference type="EMBL" id="MDT0497483.1"/>
    </source>
</evidence>
<dbReference type="Proteomes" id="UP001254608">
    <property type="component" value="Unassembled WGS sequence"/>
</dbReference>
<dbReference type="PANTHER" id="PTHR35008">
    <property type="entry name" value="BLL4482 PROTEIN-RELATED"/>
    <property type="match status" value="1"/>
</dbReference>
<dbReference type="InterPro" id="IPR051459">
    <property type="entry name" value="Cytochrome_c-type_DH"/>
</dbReference>
<dbReference type="PROSITE" id="PS51007">
    <property type="entry name" value="CYTC"/>
    <property type="match status" value="1"/>
</dbReference>
<keyword evidence="8" id="KW-1185">Reference proteome</keyword>
<evidence type="ECO:0000256" key="5">
    <source>
        <dbReference type="SAM" id="SignalP"/>
    </source>
</evidence>
<dbReference type="EMBL" id="JAVRIC010000010">
    <property type="protein sequence ID" value="MDT0497483.1"/>
    <property type="molecule type" value="Genomic_DNA"/>
</dbReference>